<dbReference type="InterPro" id="IPR025303">
    <property type="entry name" value="PdaC"/>
</dbReference>
<dbReference type="EMBL" id="BMIK01000010">
    <property type="protein sequence ID" value="GGC35754.1"/>
    <property type="molecule type" value="Genomic_DNA"/>
</dbReference>
<protein>
    <recommendedName>
        <fullName evidence="5">DUF3298 domain-containing protein</fullName>
    </recommendedName>
</protein>
<reference evidence="4" key="1">
    <citation type="journal article" date="2019" name="Int. J. Syst. Evol. Microbiol.">
        <title>The Global Catalogue of Microorganisms (GCM) 10K type strain sequencing project: providing services to taxonomists for standard genome sequencing and annotation.</title>
        <authorList>
            <consortium name="The Broad Institute Genomics Platform"/>
            <consortium name="The Broad Institute Genome Sequencing Center for Infectious Disease"/>
            <person name="Wu L."/>
            <person name="Ma J."/>
        </authorList>
    </citation>
    <scope>NUCLEOTIDE SEQUENCE [LARGE SCALE GENOMIC DNA]</scope>
    <source>
        <strain evidence="4">CGMCC 1.15342</strain>
    </source>
</reference>
<dbReference type="Gene3D" id="3.30.565.40">
    <property type="entry name" value="Fervidobacterium nodosum Rt17-B1 like"/>
    <property type="match status" value="1"/>
</dbReference>
<dbReference type="PROSITE" id="PS51257">
    <property type="entry name" value="PROKAR_LIPOPROTEIN"/>
    <property type="match status" value="1"/>
</dbReference>
<evidence type="ECO:0008006" key="5">
    <source>
        <dbReference type="Google" id="ProtNLM"/>
    </source>
</evidence>
<comment type="caution">
    <text evidence="3">The sequence shown here is derived from an EMBL/GenBank/DDBJ whole genome shotgun (WGS) entry which is preliminary data.</text>
</comment>
<evidence type="ECO:0000259" key="2">
    <source>
        <dbReference type="Pfam" id="PF13739"/>
    </source>
</evidence>
<keyword evidence="4" id="KW-1185">Reference proteome</keyword>
<accession>A0ABQ1MAG0</accession>
<sequence length="282" mass="32365">MGKRFIGILDFILMRKKTINTGWIYFGVACVFSACQFNSESSDAGKQAVTTDTLAYEYQHYVLYSDHIVKTNETTDTSFYAVSYPSFKDSAVNRFVLTTLLGSDTATVEGSARTFVNEFDEFFLSDAFPRVWTSESHEKVYNITPTYLGLVTDVYTYTGGAHGNYATVFAHYDLANHTPLILDDIVTKPFQNELIAVAERYFRKQENLAVDQPLDDRYFFDQGRFHIPDNFALEQDSLLFLYNIYEIKPYVDGQTKLRVPYKEIDRLLTDLAKRIVAELTDK</sequence>
<evidence type="ECO:0000313" key="4">
    <source>
        <dbReference type="Proteomes" id="UP000597338"/>
    </source>
</evidence>
<feature type="domain" description="Deacetylase PdaC" evidence="2">
    <location>
        <begin position="73"/>
        <end position="165"/>
    </location>
</feature>
<organism evidence="3 4">
    <name type="scientific">Parapedobacter defluvii</name>
    <dbReference type="NCBI Taxonomy" id="2045106"/>
    <lineage>
        <taxon>Bacteria</taxon>
        <taxon>Pseudomonadati</taxon>
        <taxon>Bacteroidota</taxon>
        <taxon>Sphingobacteriia</taxon>
        <taxon>Sphingobacteriales</taxon>
        <taxon>Sphingobacteriaceae</taxon>
        <taxon>Parapedobacter</taxon>
    </lineage>
</organism>
<name>A0ABQ1MAG0_9SPHI</name>
<feature type="domain" description="DUF3298" evidence="1">
    <location>
        <begin position="184"/>
        <end position="262"/>
    </location>
</feature>
<dbReference type="Pfam" id="PF13739">
    <property type="entry name" value="PdaC"/>
    <property type="match status" value="1"/>
</dbReference>
<dbReference type="Gene3D" id="3.90.640.20">
    <property type="entry name" value="Heat-shock cognate protein, ATPase"/>
    <property type="match status" value="1"/>
</dbReference>
<dbReference type="Pfam" id="PF11738">
    <property type="entry name" value="DUF3298"/>
    <property type="match status" value="1"/>
</dbReference>
<dbReference type="InterPro" id="IPR037126">
    <property type="entry name" value="PdaC/RsiV-like_sf"/>
</dbReference>
<dbReference type="Proteomes" id="UP000597338">
    <property type="component" value="Unassembled WGS sequence"/>
</dbReference>
<proteinExistence type="predicted"/>
<dbReference type="InterPro" id="IPR021729">
    <property type="entry name" value="DUF3298"/>
</dbReference>
<evidence type="ECO:0000313" key="3">
    <source>
        <dbReference type="EMBL" id="GGC35754.1"/>
    </source>
</evidence>
<gene>
    <name evidence="3" type="ORF">GCM10011386_29870</name>
</gene>
<evidence type="ECO:0000259" key="1">
    <source>
        <dbReference type="Pfam" id="PF11738"/>
    </source>
</evidence>